<dbReference type="Pfam" id="PF00535">
    <property type="entry name" value="Glycos_transf_2"/>
    <property type="match status" value="1"/>
</dbReference>
<dbReference type="AlphaFoldDB" id="A0A517Z195"/>
<dbReference type="KEGG" id="mri:Mal4_05400"/>
<evidence type="ECO:0000256" key="1">
    <source>
        <dbReference type="SAM" id="Phobius"/>
    </source>
</evidence>
<keyword evidence="1" id="KW-0472">Membrane</keyword>
<keyword evidence="1" id="KW-0812">Transmembrane</keyword>
<dbReference type="InterPro" id="IPR050834">
    <property type="entry name" value="Glycosyltransf_2"/>
</dbReference>
<keyword evidence="1" id="KW-1133">Transmembrane helix</keyword>
<dbReference type="GO" id="GO:0016757">
    <property type="term" value="F:glycosyltransferase activity"/>
    <property type="evidence" value="ECO:0007669"/>
    <property type="project" value="UniProtKB-KW"/>
</dbReference>
<evidence type="ECO:0000313" key="4">
    <source>
        <dbReference type="Proteomes" id="UP000320496"/>
    </source>
</evidence>
<gene>
    <name evidence="3" type="primary">epsH_1</name>
    <name evidence="3" type="ORF">Mal4_05400</name>
</gene>
<dbReference type="RefSeq" id="WP_145366940.1">
    <property type="nucleotide sequence ID" value="NZ_CP036275.1"/>
</dbReference>
<dbReference type="EC" id="2.4.-.-" evidence="3"/>
<reference evidence="3 4" key="1">
    <citation type="submission" date="2019-02" db="EMBL/GenBank/DDBJ databases">
        <title>Deep-cultivation of Planctomycetes and their phenomic and genomic characterization uncovers novel biology.</title>
        <authorList>
            <person name="Wiegand S."/>
            <person name="Jogler M."/>
            <person name="Boedeker C."/>
            <person name="Pinto D."/>
            <person name="Vollmers J."/>
            <person name="Rivas-Marin E."/>
            <person name="Kohn T."/>
            <person name="Peeters S.H."/>
            <person name="Heuer A."/>
            <person name="Rast P."/>
            <person name="Oberbeckmann S."/>
            <person name="Bunk B."/>
            <person name="Jeske O."/>
            <person name="Meyerdierks A."/>
            <person name="Storesund J.E."/>
            <person name="Kallscheuer N."/>
            <person name="Luecker S."/>
            <person name="Lage O.M."/>
            <person name="Pohl T."/>
            <person name="Merkel B.J."/>
            <person name="Hornburger P."/>
            <person name="Mueller R.-W."/>
            <person name="Bruemmer F."/>
            <person name="Labrenz M."/>
            <person name="Spormann A.M."/>
            <person name="Op den Camp H."/>
            <person name="Overmann J."/>
            <person name="Amann R."/>
            <person name="Jetten M.S.M."/>
            <person name="Mascher T."/>
            <person name="Medema M.H."/>
            <person name="Devos D.P."/>
            <person name="Kaster A.-K."/>
            <person name="Ovreas L."/>
            <person name="Rohde M."/>
            <person name="Galperin M.Y."/>
            <person name="Jogler C."/>
        </authorList>
    </citation>
    <scope>NUCLEOTIDE SEQUENCE [LARGE SCALE GENOMIC DNA]</scope>
    <source>
        <strain evidence="3 4">Mal4</strain>
    </source>
</reference>
<keyword evidence="4" id="KW-1185">Reference proteome</keyword>
<dbReference type="InterPro" id="IPR029044">
    <property type="entry name" value="Nucleotide-diphossugar_trans"/>
</dbReference>
<dbReference type="InterPro" id="IPR001173">
    <property type="entry name" value="Glyco_trans_2-like"/>
</dbReference>
<evidence type="ECO:0000313" key="3">
    <source>
        <dbReference type="EMBL" id="QDU36256.1"/>
    </source>
</evidence>
<feature type="transmembrane region" description="Helical" evidence="1">
    <location>
        <begin position="268"/>
        <end position="287"/>
    </location>
</feature>
<sequence>MSSSLRPESDVTLVIPGRNAASTVRACLDSVVPLLESGQLAEIIFVNDGSTDETAAIVAEYPVRQIEGAGEGPGAARNRGWRAAGTPLIWFIDSDCVAEPDALALLRPELNDPGVAGAGGSYGNMFPHALLACLIHEEIIERHRRMPADVNFLATFNVLYRRDVLEAVDGFDESLKLAQDAELAYRIRKAEHRLRFVLDSRVRHHHPRRLRRYLRTQARQGFYRVQLYARHPEKMSGDSYAGLLDYAQPPLALLMVASLPLVLLPWGWSVPLVCALLIAAVLLPMTLRMTLRTRHPKYLLFLPMAAVRAVWRGVGMALGLLAVKRRRRAAIVDQRPAGG</sequence>
<feature type="domain" description="Glycosyltransferase 2-like" evidence="2">
    <location>
        <begin position="13"/>
        <end position="166"/>
    </location>
</feature>
<keyword evidence="3" id="KW-0328">Glycosyltransferase</keyword>
<dbReference type="Proteomes" id="UP000320496">
    <property type="component" value="Chromosome"/>
</dbReference>
<proteinExistence type="predicted"/>
<dbReference type="EMBL" id="CP036275">
    <property type="protein sequence ID" value="QDU36256.1"/>
    <property type="molecule type" value="Genomic_DNA"/>
</dbReference>
<dbReference type="Gene3D" id="3.90.550.10">
    <property type="entry name" value="Spore Coat Polysaccharide Biosynthesis Protein SpsA, Chain A"/>
    <property type="match status" value="1"/>
</dbReference>
<accession>A0A517Z195</accession>
<evidence type="ECO:0000259" key="2">
    <source>
        <dbReference type="Pfam" id="PF00535"/>
    </source>
</evidence>
<dbReference type="SUPFAM" id="SSF53448">
    <property type="entry name" value="Nucleotide-diphospho-sugar transferases"/>
    <property type="match status" value="1"/>
</dbReference>
<dbReference type="PANTHER" id="PTHR43685:SF3">
    <property type="entry name" value="SLR2126 PROTEIN"/>
    <property type="match status" value="1"/>
</dbReference>
<name>A0A517Z195_9PLAN</name>
<dbReference type="OrthoDB" id="9809116at2"/>
<dbReference type="PANTHER" id="PTHR43685">
    <property type="entry name" value="GLYCOSYLTRANSFERASE"/>
    <property type="match status" value="1"/>
</dbReference>
<organism evidence="3 4">
    <name type="scientific">Maioricimonas rarisocia</name>
    <dbReference type="NCBI Taxonomy" id="2528026"/>
    <lineage>
        <taxon>Bacteria</taxon>
        <taxon>Pseudomonadati</taxon>
        <taxon>Planctomycetota</taxon>
        <taxon>Planctomycetia</taxon>
        <taxon>Planctomycetales</taxon>
        <taxon>Planctomycetaceae</taxon>
        <taxon>Maioricimonas</taxon>
    </lineage>
</organism>
<keyword evidence="3" id="KW-0808">Transferase</keyword>
<protein>
    <submittedName>
        <fullName evidence="3">Glycosyltransferase EpsH</fullName>
        <ecNumber evidence="3">2.4.-.-</ecNumber>
    </submittedName>
</protein>
<feature type="transmembrane region" description="Helical" evidence="1">
    <location>
        <begin position="299"/>
        <end position="323"/>
    </location>
</feature>